<evidence type="ECO:0000256" key="2">
    <source>
        <dbReference type="ARBA" id="ARBA00022737"/>
    </source>
</evidence>
<gene>
    <name evidence="4" type="ORF">BT96DRAFT_1000004</name>
</gene>
<dbReference type="OrthoDB" id="6262491at2759"/>
<dbReference type="SMART" id="SM00320">
    <property type="entry name" value="WD40"/>
    <property type="match status" value="1"/>
</dbReference>
<name>A0A6A4H6K2_9AGAR</name>
<protein>
    <submittedName>
        <fullName evidence="4">WD40 repeat-like protein</fullName>
    </submittedName>
</protein>
<keyword evidence="2" id="KW-0677">Repeat</keyword>
<feature type="repeat" description="WD" evidence="3">
    <location>
        <begin position="20"/>
        <end position="61"/>
    </location>
</feature>
<dbReference type="SUPFAM" id="SSF50978">
    <property type="entry name" value="WD40 repeat-like"/>
    <property type="match status" value="1"/>
</dbReference>
<dbReference type="EMBL" id="ML769587">
    <property type="protein sequence ID" value="KAE9392797.1"/>
    <property type="molecule type" value="Genomic_DNA"/>
</dbReference>
<dbReference type="GO" id="GO:1990234">
    <property type="term" value="C:transferase complex"/>
    <property type="evidence" value="ECO:0007669"/>
    <property type="project" value="UniProtKB-ARBA"/>
</dbReference>
<evidence type="ECO:0000256" key="1">
    <source>
        <dbReference type="ARBA" id="ARBA00022574"/>
    </source>
</evidence>
<evidence type="ECO:0000313" key="5">
    <source>
        <dbReference type="Proteomes" id="UP000799118"/>
    </source>
</evidence>
<dbReference type="InterPro" id="IPR019775">
    <property type="entry name" value="WD40_repeat_CS"/>
</dbReference>
<dbReference type="InterPro" id="IPR036322">
    <property type="entry name" value="WD40_repeat_dom_sf"/>
</dbReference>
<dbReference type="Pfam" id="PF00400">
    <property type="entry name" value="WD40"/>
    <property type="match status" value="1"/>
</dbReference>
<evidence type="ECO:0000256" key="3">
    <source>
        <dbReference type="PROSITE-ProRule" id="PRU00221"/>
    </source>
</evidence>
<dbReference type="PROSITE" id="PS50082">
    <property type="entry name" value="WD_REPEATS_2"/>
    <property type="match status" value="2"/>
</dbReference>
<dbReference type="AlphaFoldDB" id="A0A6A4H6K2"/>
<dbReference type="PANTHER" id="PTHR22847">
    <property type="entry name" value="WD40 REPEAT PROTEIN"/>
    <property type="match status" value="1"/>
</dbReference>
<dbReference type="InterPro" id="IPR001680">
    <property type="entry name" value="WD40_rpt"/>
</dbReference>
<dbReference type="PANTHER" id="PTHR22847:SF637">
    <property type="entry name" value="WD REPEAT DOMAIN 5B"/>
    <property type="match status" value="1"/>
</dbReference>
<dbReference type="PROSITE" id="PS00678">
    <property type="entry name" value="WD_REPEATS_1"/>
    <property type="match status" value="1"/>
</dbReference>
<proteinExistence type="predicted"/>
<dbReference type="InterPro" id="IPR015943">
    <property type="entry name" value="WD40/YVTN_repeat-like_dom_sf"/>
</dbReference>
<sequence>MDKTIRIWNAETGEQVVEPILGHTDRVTSVGFSSDGKRVVSGSYDKTIRIWNVETREQAMEPRLVHTDSFISVGSVSERQRLISGPDDKTVWIQNEESTVNTSFHAFARQPDPFAMTNGWVHGKNSELLFWVPPQHRMAIWRPITLWSLVKIQQS</sequence>
<feature type="repeat" description="WD" evidence="3">
    <location>
        <begin position="1"/>
        <end position="18"/>
    </location>
</feature>
<keyword evidence="5" id="KW-1185">Reference proteome</keyword>
<accession>A0A6A4H6K2</accession>
<reference evidence="4" key="1">
    <citation type="journal article" date="2019" name="Environ. Microbiol.">
        <title>Fungal ecological strategies reflected in gene transcription - a case study of two litter decomposers.</title>
        <authorList>
            <person name="Barbi F."/>
            <person name="Kohler A."/>
            <person name="Barry K."/>
            <person name="Baskaran P."/>
            <person name="Daum C."/>
            <person name="Fauchery L."/>
            <person name="Ihrmark K."/>
            <person name="Kuo A."/>
            <person name="LaButti K."/>
            <person name="Lipzen A."/>
            <person name="Morin E."/>
            <person name="Grigoriev I.V."/>
            <person name="Henrissat B."/>
            <person name="Lindahl B."/>
            <person name="Martin F."/>
        </authorList>
    </citation>
    <scope>NUCLEOTIDE SEQUENCE</scope>
    <source>
        <strain evidence="4">JB14</strain>
    </source>
</reference>
<dbReference type="Proteomes" id="UP000799118">
    <property type="component" value="Unassembled WGS sequence"/>
</dbReference>
<dbReference type="PROSITE" id="PS50294">
    <property type="entry name" value="WD_REPEATS_REGION"/>
    <property type="match status" value="1"/>
</dbReference>
<organism evidence="4 5">
    <name type="scientific">Gymnopus androsaceus JB14</name>
    <dbReference type="NCBI Taxonomy" id="1447944"/>
    <lineage>
        <taxon>Eukaryota</taxon>
        <taxon>Fungi</taxon>
        <taxon>Dikarya</taxon>
        <taxon>Basidiomycota</taxon>
        <taxon>Agaricomycotina</taxon>
        <taxon>Agaricomycetes</taxon>
        <taxon>Agaricomycetidae</taxon>
        <taxon>Agaricales</taxon>
        <taxon>Marasmiineae</taxon>
        <taxon>Omphalotaceae</taxon>
        <taxon>Gymnopus</taxon>
    </lineage>
</organism>
<keyword evidence="1 3" id="KW-0853">WD repeat</keyword>
<dbReference type="Gene3D" id="2.130.10.10">
    <property type="entry name" value="YVTN repeat-like/Quinoprotein amine dehydrogenase"/>
    <property type="match status" value="1"/>
</dbReference>
<evidence type="ECO:0000313" key="4">
    <source>
        <dbReference type="EMBL" id="KAE9392797.1"/>
    </source>
</evidence>